<proteinExistence type="predicted"/>
<feature type="region of interest" description="Disordered" evidence="1">
    <location>
        <begin position="489"/>
        <end position="512"/>
    </location>
</feature>
<keyword evidence="3" id="KW-1185">Reference proteome</keyword>
<organism evidence="2 3">
    <name type="scientific">Cotesia typhae</name>
    <dbReference type="NCBI Taxonomy" id="2053667"/>
    <lineage>
        <taxon>Eukaryota</taxon>
        <taxon>Metazoa</taxon>
        <taxon>Ecdysozoa</taxon>
        <taxon>Arthropoda</taxon>
        <taxon>Hexapoda</taxon>
        <taxon>Insecta</taxon>
        <taxon>Pterygota</taxon>
        <taxon>Neoptera</taxon>
        <taxon>Endopterygota</taxon>
        <taxon>Hymenoptera</taxon>
        <taxon>Apocrita</taxon>
        <taxon>Ichneumonoidea</taxon>
        <taxon>Braconidae</taxon>
        <taxon>Microgastrinae</taxon>
        <taxon>Cotesia</taxon>
    </lineage>
</organism>
<dbReference type="PANTHER" id="PTHR46063">
    <property type="entry name" value="KELCH DOMAIN-CONTAINING PROTEIN"/>
    <property type="match status" value="1"/>
</dbReference>
<protein>
    <recommendedName>
        <fullName evidence="4">Kelch domain-containing protein 4</fullName>
    </recommendedName>
</protein>
<evidence type="ECO:0008006" key="4">
    <source>
        <dbReference type="Google" id="ProtNLM"/>
    </source>
</evidence>
<dbReference type="AlphaFoldDB" id="A0A8J5QTE2"/>
<comment type="caution">
    <text evidence="2">The sequence shown here is derived from an EMBL/GenBank/DDBJ whole genome shotgun (WGS) entry which is preliminary data.</text>
</comment>
<dbReference type="Proteomes" id="UP000729913">
    <property type="component" value="Unassembled WGS sequence"/>
</dbReference>
<feature type="compositionally biased region" description="Acidic residues" evidence="1">
    <location>
        <begin position="493"/>
        <end position="512"/>
    </location>
</feature>
<reference evidence="2" key="2">
    <citation type="submission" date="2021-04" db="EMBL/GenBank/DDBJ databases">
        <title>Genome-wide patterns of bracovirus chromosomal integration into multiple host tissues during parasitism.</title>
        <authorList>
            <person name="Chebbi M.A.C."/>
        </authorList>
    </citation>
    <scope>NUCLEOTIDE SEQUENCE</scope>
    <source>
        <tissue evidence="2">Whole body</tissue>
    </source>
</reference>
<sequence length="512" mass="57869">MGKKNKSKQKISGSEKTAMKTEKKMNLKMKKELAAIGEDDIEKVVAQIEREEAARQKVVEAVVDQPSRRVNFTLTAHPFKDELVMLGGEFHDGRQTTVCGDMFFYSLNKKTWTVVKAPGAPPPRCGHQAVAIPSNKGELWVFGGEFSSPSESQFYHYKDLWVFNFGEKKWKKVAVPNGPTSRSGHRMFYAKKQLFVFGGFHDNTRDFKYYNDFYIFDLTAYAWQKVEITGITPPPRSGCIVLPTPDNKILIYGGYSKERVKKDVDKGQVHTDMYVLSPPKEESKDQKWKSAHVKQSGIKFSPRCSSSAVMVSPNVAYLFGGVYDDEDDEDDEELHGTFFNDLLALDIEKRQWKNVVVTPEKDKAKRRRKKNDMDVQDIDAGDDEDEEETEPEPAKVVIDDGVFTMTLGPAPVASTYSSRGSEGSKSQTFTPAPRINPGLVVKNNVLYLYGGLYEDGDRQYTLNDFYSLDLHKLNEWQTIIANDVSSQVWLDSESSESDSDSDDSSDESMEVE</sequence>
<evidence type="ECO:0000256" key="1">
    <source>
        <dbReference type="SAM" id="MobiDB-lite"/>
    </source>
</evidence>
<feature type="region of interest" description="Disordered" evidence="1">
    <location>
        <begin position="1"/>
        <end position="24"/>
    </location>
</feature>
<evidence type="ECO:0000313" key="2">
    <source>
        <dbReference type="EMBL" id="KAG8038336.1"/>
    </source>
</evidence>
<name>A0A8J5QTE2_9HYME</name>
<accession>A0A8J5QTE2</accession>
<feature type="compositionally biased region" description="Acidic residues" evidence="1">
    <location>
        <begin position="374"/>
        <end position="391"/>
    </location>
</feature>
<dbReference type="OrthoDB" id="4447at2759"/>
<reference evidence="2" key="1">
    <citation type="submission" date="2020-03" db="EMBL/GenBank/DDBJ databases">
        <authorList>
            <person name="Chebbi M.A."/>
            <person name="Drezen J.M."/>
        </authorList>
    </citation>
    <scope>NUCLEOTIDE SEQUENCE</scope>
    <source>
        <tissue evidence="2">Whole body</tissue>
    </source>
</reference>
<evidence type="ECO:0000313" key="3">
    <source>
        <dbReference type="Proteomes" id="UP000729913"/>
    </source>
</evidence>
<dbReference type="PANTHER" id="PTHR46063:SF1">
    <property type="entry name" value="KELCH DOMAIN-CONTAINING PROTEIN 4"/>
    <property type="match status" value="1"/>
</dbReference>
<dbReference type="InterPro" id="IPR052588">
    <property type="entry name" value="Kelch_domain_protein"/>
</dbReference>
<gene>
    <name evidence="2" type="ORF">G9C98_006663</name>
</gene>
<dbReference type="Pfam" id="PF24681">
    <property type="entry name" value="Kelch_KLHDC2_KLHL20_DRC7"/>
    <property type="match status" value="1"/>
</dbReference>
<dbReference type="EMBL" id="JAAOIC020000044">
    <property type="protein sequence ID" value="KAG8038336.1"/>
    <property type="molecule type" value="Genomic_DNA"/>
</dbReference>
<feature type="region of interest" description="Disordered" evidence="1">
    <location>
        <begin position="359"/>
        <end position="394"/>
    </location>
</feature>